<evidence type="ECO:0000313" key="5">
    <source>
        <dbReference type="Proteomes" id="UP000288024"/>
    </source>
</evidence>
<keyword evidence="5" id="KW-1185">Reference proteome</keyword>
<dbReference type="Pfam" id="PF13556">
    <property type="entry name" value="HTH_30"/>
    <property type="match status" value="1"/>
</dbReference>
<feature type="domain" description="PucR C-terminal helix-turn-helix" evidence="2">
    <location>
        <begin position="349"/>
        <end position="406"/>
    </location>
</feature>
<evidence type="ECO:0000259" key="3">
    <source>
        <dbReference type="Pfam" id="PF17853"/>
    </source>
</evidence>
<feature type="domain" description="CdaR GGDEF-like" evidence="3">
    <location>
        <begin position="189"/>
        <end position="295"/>
    </location>
</feature>
<dbReference type="InterPro" id="IPR041522">
    <property type="entry name" value="CdaR_GGDEF"/>
</dbReference>
<dbReference type="AlphaFoldDB" id="A0A437K9S3"/>
<dbReference type="RefSeq" id="WP_127738917.1">
    <property type="nucleotide sequence ID" value="NZ_RZTZ01000005.1"/>
</dbReference>
<evidence type="ECO:0000256" key="1">
    <source>
        <dbReference type="ARBA" id="ARBA00006754"/>
    </source>
</evidence>
<comment type="caution">
    <text evidence="4">The sequence shown here is derived from an EMBL/GenBank/DDBJ whole genome shotgun (WGS) entry which is preliminary data.</text>
</comment>
<dbReference type="EMBL" id="RZTZ01000005">
    <property type="protein sequence ID" value="RVT61460.1"/>
    <property type="molecule type" value="Genomic_DNA"/>
</dbReference>
<dbReference type="Gene3D" id="1.10.10.2840">
    <property type="entry name" value="PucR C-terminal helix-turn-helix domain"/>
    <property type="match status" value="1"/>
</dbReference>
<dbReference type="InterPro" id="IPR042070">
    <property type="entry name" value="PucR_C-HTH_sf"/>
</dbReference>
<dbReference type="PANTHER" id="PTHR33744:SF1">
    <property type="entry name" value="DNA-BINDING TRANSCRIPTIONAL ACTIVATOR ADER"/>
    <property type="match status" value="1"/>
</dbReference>
<comment type="similarity">
    <text evidence="1">Belongs to the CdaR family.</text>
</comment>
<dbReference type="PANTHER" id="PTHR33744">
    <property type="entry name" value="CARBOHYDRATE DIACID REGULATOR"/>
    <property type="match status" value="1"/>
</dbReference>
<dbReference type="InterPro" id="IPR051448">
    <property type="entry name" value="CdaR-like_regulators"/>
</dbReference>
<dbReference type="InterPro" id="IPR025736">
    <property type="entry name" value="PucR_C-HTH_dom"/>
</dbReference>
<proteinExistence type="inferred from homology"/>
<evidence type="ECO:0000259" key="2">
    <source>
        <dbReference type="Pfam" id="PF13556"/>
    </source>
</evidence>
<dbReference type="Pfam" id="PF17853">
    <property type="entry name" value="GGDEF_2"/>
    <property type="match status" value="1"/>
</dbReference>
<name>A0A437K9S3_9BACI</name>
<gene>
    <name evidence="4" type="ORF">EM808_14505</name>
</gene>
<dbReference type="Proteomes" id="UP000288024">
    <property type="component" value="Unassembled WGS sequence"/>
</dbReference>
<reference evidence="4 5" key="1">
    <citation type="submission" date="2019-01" db="EMBL/GenBank/DDBJ databases">
        <title>Bacillus sp. M5HDSG1-1, whole genome shotgun sequence.</title>
        <authorList>
            <person name="Tuo L."/>
        </authorList>
    </citation>
    <scope>NUCLEOTIDE SEQUENCE [LARGE SCALE GENOMIC DNA]</scope>
    <source>
        <strain evidence="4 5">M5HDSG1-1</strain>
    </source>
</reference>
<protein>
    <submittedName>
        <fullName evidence="4">PucR family transcriptional regulator</fullName>
    </submittedName>
</protein>
<accession>A0A437K9S3</accession>
<evidence type="ECO:0000313" key="4">
    <source>
        <dbReference type="EMBL" id="RVT61460.1"/>
    </source>
</evidence>
<sequence>MPNQPSNPFRREMYDSLESFVDHVSELLGCPITLEDTHHRVLVYSSHNEETDPVRISTIISRRVPEKVINRLWKDGVIPSLLQSKKPIRIEGKQEIGLGSRVAVSIWRADEVIGYIWAIELHQALTASQMDILENAAAVGKHLLSRFAKAKRPSTNDDQEFFWRLLTGHVNKQEAEEKLMEINQTALNNYTIMVFTFKEIITKEMEKQIIYLLKVMDNVKISLYTMDDHELILLASAINRQDSPAVVFKQFIRNFPSSLAEKFQITDVYGGYGSIYTDLKDVEKCLKEAKKVIEVKAKFPGEAQAFSAYQDLGIYQFMDVLLEKRIQDGFENIAIQKLRKYDKSHNTELLLTLEAFLDESESMQKTALKLHIHTNTLTYRLKRITEIMEVDLSVPSQKFMLYLDLKLLRWHQK</sequence>
<organism evidence="4 5">
    <name type="scientific">Niallia taxi</name>
    <dbReference type="NCBI Taxonomy" id="2499688"/>
    <lineage>
        <taxon>Bacteria</taxon>
        <taxon>Bacillati</taxon>
        <taxon>Bacillota</taxon>
        <taxon>Bacilli</taxon>
        <taxon>Bacillales</taxon>
        <taxon>Bacillaceae</taxon>
        <taxon>Niallia</taxon>
    </lineage>
</organism>